<dbReference type="InterPro" id="IPR036872">
    <property type="entry name" value="CH_dom_sf"/>
</dbReference>
<dbReference type="GO" id="GO:0044877">
    <property type="term" value="F:protein-containing complex binding"/>
    <property type="evidence" value="ECO:0007669"/>
    <property type="project" value="UniProtKB-ARBA"/>
</dbReference>
<dbReference type="Pfam" id="PF00435">
    <property type="entry name" value="Spectrin"/>
    <property type="match status" value="4"/>
</dbReference>
<reference evidence="10" key="1">
    <citation type="submission" date="2021-04" db="EMBL/GenBank/DDBJ databases">
        <authorList>
            <consortium name="Wellcome Sanger Institute Data Sharing"/>
        </authorList>
    </citation>
    <scope>NUCLEOTIDE SEQUENCE [LARGE SCALE GENOMIC DNA]</scope>
</reference>
<dbReference type="InterPro" id="IPR018159">
    <property type="entry name" value="Spectrin/alpha-actinin"/>
</dbReference>
<dbReference type="SMART" id="SM00033">
    <property type="entry name" value="CH"/>
    <property type="match status" value="2"/>
</dbReference>
<dbReference type="InterPro" id="IPR011992">
    <property type="entry name" value="EF-hand-dom_pair"/>
</dbReference>
<evidence type="ECO:0000256" key="5">
    <source>
        <dbReference type="ARBA" id="ARBA00022990"/>
    </source>
</evidence>
<dbReference type="Gene3D" id="1.10.238.10">
    <property type="entry name" value="EF-hand"/>
    <property type="match status" value="2"/>
</dbReference>
<dbReference type="GO" id="GO:0003779">
    <property type="term" value="F:actin binding"/>
    <property type="evidence" value="ECO:0007669"/>
    <property type="project" value="UniProtKB-KW"/>
</dbReference>
<keyword evidence="11" id="KW-1185">Reference proteome</keyword>
<comment type="similarity">
    <text evidence="1">Belongs to the alpha-actinin family.</text>
</comment>
<dbReference type="AlphaFoldDB" id="A0A7N6A7W3"/>
<dbReference type="InterPro" id="IPR002048">
    <property type="entry name" value="EF_hand_dom"/>
</dbReference>
<evidence type="ECO:0000313" key="11">
    <source>
        <dbReference type="Proteomes" id="UP000265040"/>
    </source>
</evidence>
<keyword evidence="3" id="KW-0677">Repeat</keyword>
<dbReference type="SMART" id="SM01184">
    <property type="entry name" value="efhand_Ca_insen"/>
    <property type="match status" value="1"/>
</dbReference>
<accession>A0A7N6A7W3</accession>
<dbReference type="PROSITE" id="PS00019">
    <property type="entry name" value="ACTININ_1"/>
    <property type="match status" value="1"/>
</dbReference>
<evidence type="ECO:0000256" key="7">
    <source>
        <dbReference type="SAM" id="Coils"/>
    </source>
</evidence>
<dbReference type="Proteomes" id="UP000265040">
    <property type="component" value="Chromosome 18"/>
</dbReference>
<dbReference type="Gene3D" id="1.20.58.60">
    <property type="match status" value="4"/>
</dbReference>
<dbReference type="Ensembl" id="ENSATET00000053330.2">
    <property type="protein sequence ID" value="ENSATEP00000044731.2"/>
    <property type="gene ID" value="ENSATEG00000003073.3"/>
</dbReference>
<feature type="coiled-coil region" evidence="7">
    <location>
        <begin position="643"/>
        <end position="670"/>
    </location>
</feature>
<keyword evidence="7" id="KW-0175">Coiled coil</keyword>
<dbReference type="CDD" id="cd00051">
    <property type="entry name" value="EFh"/>
    <property type="match status" value="1"/>
</dbReference>
<evidence type="ECO:0000256" key="6">
    <source>
        <dbReference type="ARBA" id="ARBA00023203"/>
    </source>
</evidence>
<dbReference type="GO" id="GO:0005509">
    <property type="term" value="F:calcium ion binding"/>
    <property type="evidence" value="ECO:0007669"/>
    <property type="project" value="InterPro"/>
</dbReference>
<protein>
    <submittedName>
        <fullName evidence="10">Actinin alpha 3b</fullName>
    </submittedName>
</protein>
<dbReference type="CDD" id="cd21214">
    <property type="entry name" value="CH_ACTN_rpt1"/>
    <property type="match status" value="1"/>
</dbReference>
<feature type="domain" description="EF-hand" evidence="9">
    <location>
        <begin position="725"/>
        <end position="759"/>
    </location>
</feature>
<dbReference type="SMART" id="SM00150">
    <property type="entry name" value="SPEC"/>
    <property type="match status" value="3"/>
</dbReference>
<evidence type="ECO:0000259" key="8">
    <source>
        <dbReference type="PROSITE" id="PS50021"/>
    </source>
</evidence>
<evidence type="ECO:0000256" key="2">
    <source>
        <dbReference type="ARBA" id="ARBA00022723"/>
    </source>
</evidence>
<dbReference type="PROSITE" id="PS50021">
    <property type="entry name" value="CH"/>
    <property type="match status" value="2"/>
</dbReference>
<dbReference type="CDD" id="cd00176">
    <property type="entry name" value="SPEC"/>
    <property type="match status" value="1"/>
</dbReference>
<keyword evidence="6" id="KW-0009">Actin-binding</keyword>
<dbReference type="FunFam" id="1.20.58.60:FF:000003">
    <property type="entry name" value="Actinin, alpha 1"/>
    <property type="match status" value="1"/>
</dbReference>
<dbReference type="PROSITE" id="PS50222">
    <property type="entry name" value="EF_HAND_2"/>
    <property type="match status" value="2"/>
</dbReference>
<keyword evidence="4" id="KW-0106">Calcium</keyword>
<keyword evidence="5" id="KW-0007">Acetylation</keyword>
<dbReference type="Pfam" id="PF08726">
    <property type="entry name" value="EFhand_Ca_insen"/>
    <property type="match status" value="1"/>
</dbReference>
<reference evidence="10" key="2">
    <citation type="submission" date="2025-08" db="UniProtKB">
        <authorList>
            <consortium name="Ensembl"/>
        </authorList>
    </citation>
    <scope>IDENTIFICATION</scope>
</reference>
<dbReference type="FunFam" id="1.20.58.60:FF:000004">
    <property type="entry name" value="Actinin alpha 1"/>
    <property type="match status" value="1"/>
</dbReference>
<dbReference type="CDD" id="cd21216">
    <property type="entry name" value="CH_ACTN_rpt2"/>
    <property type="match status" value="1"/>
</dbReference>
<dbReference type="FunFam" id="1.20.58.60:FF:000005">
    <property type="entry name" value="Actinin alpha 1"/>
    <property type="match status" value="1"/>
</dbReference>
<dbReference type="InterPro" id="IPR001589">
    <property type="entry name" value="Actinin_actin-bd_CS"/>
</dbReference>
<feature type="domain" description="Calponin-homology (CH)" evidence="8">
    <location>
        <begin position="41"/>
        <end position="145"/>
    </location>
</feature>
<dbReference type="Gene3D" id="1.10.418.10">
    <property type="entry name" value="Calponin-like domain"/>
    <property type="match status" value="2"/>
</dbReference>
<dbReference type="InterPro" id="IPR014837">
    <property type="entry name" value="EF-hand_Ca_insen"/>
</dbReference>
<dbReference type="SMART" id="SM00054">
    <property type="entry name" value="EFh"/>
    <property type="match status" value="2"/>
</dbReference>
<dbReference type="PANTHER" id="PTHR11915">
    <property type="entry name" value="SPECTRIN/FILAMIN RELATED CYTOSKELETAL PROTEIN"/>
    <property type="match status" value="1"/>
</dbReference>
<dbReference type="GO" id="GO:0015629">
    <property type="term" value="C:actin cytoskeleton"/>
    <property type="evidence" value="ECO:0007669"/>
    <property type="project" value="UniProtKB-ARBA"/>
</dbReference>
<dbReference type="SUPFAM" id="SSF47576">
    <property type="entry name" value="Calponin-homology domain, CH-domain"/>
    <property type="match status" value="1"/>
</dbReference>
<dbReference type="GeneTree" id="ENSGT00940000153968"/>
<reference evidence="10" key="3">
    <citation type="submission" date="2025-09" db="UniProtKB">
        <authorList>
            <consortium name="Ensembl"/>
        </authorList>
    </citation>
    <scope>IDENTIFICATION</scope>
</reference>
<feature type="domain" description="Calponin-homology (CH)" evidence="8">
    <location>
        <begin position="154"/>
        <end position="260"/>
    </location>
</feature>
<name>A0A7N6A7W3_ANATE</name>
<dbReference type="SUPFAM" id="SSF47473">
    <property type="entry name" value="EF-hand"/>
    <property type="match status" value="1"/>
</dbReference>
<evidence type="ECO:0000259" key="9">
    <source>
        <dbReference type="PROSITE" id="PS50222"/>
    </source>
</evidence>
<sequence length="865" mass="100275">MTAVETQMTYSNSYTIHHEETYMTQEEDWDRDLLLDPAWEKQQRKTFTAWCNSHLRKAGTQIENIEEDFRNGLKLMLLLEVISGERLPKPDKGKMRFHKIANVNKALDFICSKGVKLVSIGAEEIVDGNVKMTLGMIWTIILRFAIQDISVEETSAKEGLLLWCQRKTAPYRNVNVQNFHISWKDGLALCALIHRHRPDLIDYSKLRKDDPIGNLNTAFEVAEKFLDIPKMLDAEDIVNTPKPDEKAIMTYVSCFYHAFAGAEQLLEWIRRTIPWLENRVAEQTMRAMQQKLEDFRDYRRVHKPPRVQEKCQLEINFNTLQTKLRLSNRPAFMPSEGKMVSDIANAWKGLEQVEKGYEEWLLTEIRRLERLDHLAEKFKQKCAMHEAWTAGKEDLLSQKDYESASLMEIRALMRKHEAFESDLAAHQDRVEQIAAIAQELNELDYHDAATVNTRCQGICDQWDNLGTLTQKRRDALERVEKLWETIDQLYLEFAKRAAPFNNWMDGAMEDLQDMFIVHSIEEIQSLITAHDQFKATLPEADKERMATLGIHNEILKIAQTYGIKLSGINPYTNLTPQDISTKWDTVKHLVPLRDQMLQEEVARQQANERLRRQFAAQANIIGPWIQTKMEEISHVSVDIAGSLEEQMNSLKQYEQNIINYKSNIDKLEGDHQLIQESLIFDNKHTNYTMEHIRVGWEQLLTTIARTINEVENQILTRDAKGISQEQLNEFRASFNHFDRRNGMMDPDDFRACLISMGYDLGEVEFARIMTLVDPNNTGVVTFQAFIDFMTRETAETDTAEQVMASFKILASDKNYITVEELRRELPPEQAEYCISRMTRFVGPNSPTDALDYISFSSALYGESDL</sequence>
<feature type="coiled-coil region" evidence="7">
    <location>
        <begin position="409"/>
        <end position="443"/>
    </location>
</feature>
<gene>
    <name evidence="10" type="primary">ACTN3</name>
</gene>
<dbReference type="FunFam" id="1.10.418.10:FF:000005">
    <property type="entry name" value="Actinin alpha 4"/>
    <property type="match status" value="1"/>
</dbReference>
<dbReference type="FunFam" id="1.10.238.10:FF:000156">
    <property type="entry name" value="Actinin alpha 4"/>
    <property type="match status" value="1"/>
</dbReference>
<proteinExistence type="inferred from homology"/>
<organism evidence="10 11">
    <name type="scientific">Anabas testudineus</name>
    <name type="common">Climbing perch</name>
    <name type="synonym">Anthias testudineus</name>
    <dbReference type="NCBI Taxonomy" id="64144"/>
    <lineage>
        <taxon>Eukaryota</taxon>
        <taxon>Metazoa</taxon>
        <taxon>Chordata</taxon>
        <taxon>Craniata</taxon>
        <taxon>Vertebrata</taxon>
        <taxon>Euteleostomi</taxon>
        <taxon>Actinopterygii</taxon>
        <taxon>Neopterygii</taxon>
        <taxon>Teleostei</taxon>
        <taxon>Neoteleostei</taxon>
        <taxon>Acanthomorphata</taxon>
        <taxon>Anabantaria</taxon>
        <taxon>Anabantiformes</taxon>
        <taxon>Anabantoidei</taxon>
        <taxon>Anabantidae</taxon>
        <taxon>Anabas</taxon>
    </lineage>
</organism>
<keyword evidence="2" id="KW-0479">Metal-binding</keyword>
<evidence type="ECO:0000256" key="1">
    <source>
        <dbReference type="ARBA" id="ARBA00010255"/>
    </source>
</evidence>
<evidence type="ECO:0000313" key="10">
    <source>
        <dbReference type="Ensembl" id="ENSATEP00000044731.2"/>
    </source>
</evidence>
<dbReference type="FunFam" id="1.10.418.10:FF:000001">
    <property type="entry name" value="Actinin alpha 1"/>
    <property type="match status" value="1"/>
</dbReference>
<evidence type="ECO:0000256" key="3">
    <source>
        <dbReference type="ARBA" id="ARBA00022737"/>
    </source>
</evidence>
<dbReference type="FunFam" id="1.10.238.10:FF:000004">
    <property type="entry name" value="Actinin alpha 1"/>
    <property type="match status" value="1"/>
</dbReference>
<evidence type="ECO:0000256" key="4">
    <source>
        <dbReference type="ARBA" id="ARBA00022837"/>
    </source>
</evidence>
<dbReference type="Pfam" id="PF00307">
    <property type="entry name" value="CH"/>
    <property type="match status" value="2"/>
</dbReference>
<feature type="domain" description="EF-hand" evidence="9">
    <location>
        <begin position="760"/>
        <end position="795"/>
    </location>
</feature>
<dbReference type="InterPro" id="IPR001715">
    <property type="entry name" value="CH_dom"/>
</dbReference>
<dbReference type="SUPFAM" id="SSF46966">
    <property type="entry name" value="Spectrin repeat"/>
    <property type="match status" value="4"/>
</dbReference>
<dbReference type="InterPro" id="IPR002017">
    <property type="entry name" value="Spectrin_repeat"/>
</dbReference>
<dbReference type="PROSITE" id="PS00020">
    <property type="entry name" value="ACTININ_2"/>
    <property type="match status" value="1"/>
</dbReference>